<dbReference type="NCBIfam" id="NF010769">
    <property type="entry name" value="PRK14172.1"/>
    <property type="match status" value="1"/>
</dbReference>
<dbReference type="EMBL" id="BRXR01000001">
    <property type="protein sequence ID" value="GLC32433.1"/>
    <property type="molecule type" value="Genomic_DNA"/>
</dbReference>
<sequence length="282" mass="30653">MGTIINGREKAKETREEIKNFVADRIKASKRVPSLATVLIGEDGGSISYMNNQTKLCNELGLIPKNIKLKEDVLESEVIKLIHQLNEDYSIDGIIIQLPLPKHLNEKNITSAISHKKDVDCLTDINMGKLYKGEQSFIPCTPQSILHLIKSTGINISGKNAVIIGRSNIVGKPTAQLLLNENATVTVCHSKTVNLKEICSNADILVAAIGRPGFVTREFIKEGSVIIDVGTSMVEGKIAGDVNFEEAMEKAAFVTPVPGGVGAMTTTMLMKNTCEAMMRNAY</sequence>
<dbReference type="PROSITE" id="PS00766">
    <property type="entry name" value="THF_DHG_CYH_1"/>
    <property type="match status" value="1"/>
</dbReference>
<dbReference type="HAMAP" id="MF_01576">
    <property type="entry name" value="THF_DHG_CYH"/>
    <property type="match status" value="1"/>
</dbReference>
<organism evidence="14 15">
    <name type="scientific">Clostridium omnivorum</name>
    <dbReference type="NCBI Taxonomy" id="1604902"/>
    <lineage>
        <taxon>Bacteria</taxon>
        <taxon>Bacillati</taxon>
        <taxon>Bacillota</taxon>
        <taxon>Clostridia</taxon>
        <taxon>Eubacteriales</taxon>
        <taxon>Clostridiaceae</taxon>
        <taxon>Clostridium</taxon>
    </lineage>
</organism>
<keyword evidence="5 11" id="KW-0378">Hydrolase</keyword>
<feature type="binding site" evidence="11">
    <location>
        <position position="231"/>
    </location>
    <ligand>
        <name>NADP(+)</name>
        <dbReference type="ChEBI" id="CHEBI:58349"/>
    </ligand>
</feature>
<feature type="domain" description="Tetrahydrofolate dehydrogenase/cyclohydrolase NAD(P)-binding" evidence="13">
    <location>
        <begin position="139"/>
        <end position="279"/>
    </location>
</feature>
<proteinExistence type="inferred from homology"/>
<keyword evidence="3 11" id="KW-0028">Amino-acid biosynthesis</keyword>
<evidence type="ECO:0000313" key="14">
    <source>
        <dbReference type="EMBL" id="GLC32433.1"/>
    </source>
</evidence>
<reference evidence="14 15" key="1">
    <citation type="journal article" date="2024" name="Int. J. Syst. Evol. Microbiol.">
        <title>Clostridium omnivorum sp. nov., isolated from anoxic soil under the treatment of reductive soil disinfestation.</title>
        <authorList>
            <person name="Ueki A."/>
            <person name="Tonouchi A."/>
            <person name="Kaku N."/>
            <person name="Honma S."/>
            <person name="Ueki K."/>
        </authorList>
    </citation>
    <scope>NUCLEOTIDE SEQUENCE [LARGE SCALE GENOMIC DNA]</scope>
    <source>
        <strain evidence="14 15">E14</strain>
    </source>
</reference>
<keyword evidence="10 11" id="KW-0511">Multifunctional enzyme</keyword>
<accession>A0ABQ5NB31</accession>
<evidence type="ECO:0000256" key="9">
    <source>
        <dbReference type="ARBA" id="ARBA00023167"/>
    </source>
</evidence>
<keyword evidence="2 11" id="KW-0554">One-carbon metabolism</keyword>
<dbReference type="EC" id="1.5.1.5" evidence="11"/>
<dbReference type="EC" id="3.5.4.9" evidence="11"/>
<feature type="domain" description="Tetrahydrofolate dehydrogenase/cyclohydrolase catalytic" evidence="12">
    <location>
        <begin position="5"/>
        <end position="120"/>
    </location>
</feature>
<dbReference type="CDD" id="cd01080">
    <property type="entry name" value="NAD_bind_m-THF_DH_Cyclohyd"/>
    <property type="match status" value="1"/>
</dbReference>
<name>A0ABQ5NB31_9CLOT</name>
<dbReference type="InterPro" id="IPR000672">
    <property type="entry name" value="THF_DH/CycHdrlase"/>
</dbReference>
<evidence type="ECO:0000256" key="8">
    <source>
        <dbReference type="ARBA" id="ARBA00023102"/>
    </source>
</evidence>
<dbReference type="Pfam" id="PF00763">
    <property type="entry name" value="THF_DHG_CYH"/>
    <property type="match status" value="1"/>
</dbReference>
<dbReference type="Proteomes" id="UP001208567">
    <property type="component" value="Unassembled WGS sequence"/>
</dbReference>
<evidence type="ECO:0000256" key="10">
    <source>
        <dbReference type="ARBA" id="ARBA00023268"/>
    </source>
</evidence>
<dbReference type="InterPro" id="IPR020867">
    <property type="entry name" value="THF_DH/CycHdrlase_CS"/>
</dbReference>
<dbReference type="SUPFAM" id="SSF51735">
    <property type="entry name" value="NAD(P)-binding Rossmann-fold domains"/>
    <property type="match status" value="1"/>
</dbReference>
<evidence type="ECO:0000313" key="15">
    <source>
        <dbReference type="Proteomes" id="UP001208567"/>
    </source>
</evidence>
<dbReference type="RefSeq" id="WP_264851739.1">
    <property type="nucleotide sequence ID" value="NZ_BRXR01000001.1"/>
</dbReference>
<evidence type="ECO:0000256" key="11">
    <source>
        <dbReference type="HAMAP-Rule" id="MF_01576"/>
    </source>
</evidence>
<dbReference type="InterPro" id="IPR020631">
    <property type="entry name" value="THF_DH/CycHdrlase_NAD-bd_dom"/>
</dbReference>
<dbReference type="Pfam" id="PF02882">
    <property type="entry name" value="THF_DHG_CYH_C"/>
    <property type="match status" value="1"/>
</dbReference>
<dbReference type="InterPro" id="IPR020630">
    <property type="entry name" value="THF_DH/CycHdrlase_cat_dom"/>
</dbReference>
<keyword evidence="9 11" id="KW-0486">Methionine biosynthesis</keyword>
<keyword evidence="7 11" id="KW-0560">Oxidoreductase</keyword>
<dbReference type="Gene3D" id="3.40.50.10860">
    <property type="entry name" value="Leucine Dehydrogenase, chain A, domain 1"/>
    <property type="match status" value="1"/>
</dbReference>
<dbReference type="PANTHER" id="PTHR48099">
    <property type="entry name" value="C-1-TETRAHYDROFOLATE SYNTHASE, CYTOPLASMIC-RELATED"/>
    <property type="match status" value="1"/>
</dbReference>
<dbReference type="Gene3D" id="3.40.50.720">
    <property type="entry name" value="NAD(P)-binding Rossmann-like Domain"/>
    <property type="match status" value="1"/>
</dbReference>
<comment type="caution">
    <text evidence="11">Lacks conserved residue(s) required for the propagation of feature annotation.</text>
</comment>
<comment type="caution">
    <text evidence="14">The sequence shown here is derived from an EMBL/GenBank/DDBJ whole genome shotgun (WGS) entry which is preliminary data.</text>
</comment>
<keyword evidence="15" id="KW-1185">Reference proteome</keyword>
<dbReference type="InterPro" id="IPR036291">
    <property type="entry name" value="NAD(P)-bd_dom_sf"/>
</dbReference>
<evidence type="ECO:0000256" key="1">
    <source>
        <dbReference type="ARBA" id="ARBA00004777"/>
    </source>
</evidence>
<comment type="similarity">
    <text evidence="11">Belongs to the tetrahydrofolate dehydrogenase/cyclohydrolase family.</text>
</comment>
<evidence type="ECO:0000256" key="7">
    <source>
        <dbReference type="ARBA" id="ARBA00023002"/>
    </source>
</evidence>
<evidence type="ECO:0000259" key="12">
    <source>
        <dbReference type="Pfam" id="PF00763"/>
    </source>
</evidence>
<keyword evidence="8 11" id="KW-0368">Histidine biosynthesis</keyword>
<comment type="catalytic activity">
    <reaction evidence="11">
        <text>(6R)-5,10-methenyltetrahydrofolate + H2O = (6R)-10-formyltetrahydrofolate + H(+)</text>
        <dbReference type="Rhea" id="RHEA:23700"/>
        <dbReference type="ChEBI" id="CHEBI:15377"/>
        <dbReference type="ChEBI" id="CHEBI:15378"/>
        <dbReference type="ChEBI" id="CHEBI:57455"/>
        <dbReference type="ChEBI" id="CHEBI:195366"/>
        <dbReference type="EC" id="3.5.4.9"/>
    </reaction>
</comment>
<comment type="pathway">
    <text evidence="1 11">One-carbon metabolism; tetrahydrofolate interconversion.</text>
</comment>
<keyword evidence="4 11" id="KW-0658">Purine biosynthesis</keyword>
<evidence type="ECO:0000256" key="5">
    <source>
        <dbReference type="ARBA" id="ARBA00022801"/>
    </source>
</evidence>
<dbReference type="SUPFAM" id="SSF53223">
    <property type="entry name" value="Aminoacid dehydrogenase-like, N-terminal domain"/>
    <property type="match status" value="1"/>
</dbReference>
<evidence type="ECO:0000256" key="3">
    <source>
        <dbReference type="ARBA" id="ARBA00022605"/>
    </source>
</evidence>
<comment type="function">
    <text evidence="11">Catalyzes the oxidation of 5,10-methylenetetrahydrofolate to 5,10-methenyltetrahydrofolate and then the hydrolysis of 5,10-methenyltetrahydrofolate to 10-formyltetrahydrofolate.</text>
</comment>
<protein>
    <recommendedName>
        <fullName evidence="11">Bifunctional protein FolD</fullName>
    </recommendedName>
    <domain>
        <recommendedName>
            <fullName evidence="11">Methylenetetrahydrofolate dehydrogenase</fullName>
            <ecNumber evidence="11">1.5.1.5</ecNumber>
        </recommendedName>
    </domain>
    <domain>
        <recommendedName>
            <fullName evidence="11">Methenyltetrahydrofolate cyclohydrolase</fullName>
            <ecNumber evidence="11">3.5.4.9</ecNumber>
        </recommendedName>
    </domain>
</protein>
<feature type="binding site" evidence="11">
    <location>
        <begin position="165"/>
        <end position="167"/>
    </location>
    <ligand>
        <name>NADP(+)</name>
        <dbReference type="ChEBI" id="CHEBI:58349"/>
    </ligand>
</feature>
<evidence type="ECO:0000256" key="4">
    <source>
        <dbReference type="ARBA" id="ARBA00022755"/>
    </source>
</evidence>
<gene>
    <name evidence="11 14" type="primary">folD</name>
    <name evidence="14" type="ORF">bsdE14_38430</name>
</gene>
<keyword evidence="6 11" id="KW-0521">NADP</keyword>
<comment type="catalytic activity">
    <reaction evidence="11">
        <text>(6R)-5,10-methylene-5,6,7,8-tetrahydrofolate + NADP(+) = (6R)-5,10-methenyltetrahydrofolate + NADPH</text>
        <dbReference type="Rhea" id="RHEA:22812"/>
        <dbReference type="ChEBI" id="CHEBI:15636"/>
        <dbReference type="ChEBI" id="CHEBI:57455"/>
        <dbReference type="ChEBI" id="CHEBI:57783"/>
        <dbReference type="ChEBI" id="CHEBI:58349"/>
        <dbReference type="EC" id="1.5.1.5"/>
    </reaction>
</comment>
<dbReference type="InterPro" id="IPR046346">
    <property type="entry name" value="Aminoacid_DH-like_N_sf"/>
</dbReference>
<evidence type="ECO:0000256" key="6">
    <source>
        <dbReference type="ARBA" id="ARBA00022857"/>
    </source>
</evidence>
<dbReference type="PRINTS" id="PR00085">
    <property type="entry name" value="THFDHDRGNASE"/>
</dbReference>
<evidence type="ECO:0000256" key="2">
    <source>
        <dbReference type="ARBA" id="ARBA00022563"/>
    </source>
</evidence>
<comment type="subunit">
    <text evidence="11">Homodimer.</text>
</comment>
<dbReference type="PANTHER" id="PTHR48099:SF5">
    <property type="entry name" value="C-1-TETRAHYDROFOLATE SYNTHASE, CYTOPLASMIC"/>
    <property type="match status" value="1"/>
</dbReference>
<evidence type="ECO:0000259" key="13">
    <source>
        <dbReference type="Pfam" id="PF02882"/>
    </source>
</evidence>